<dbReference type="RefSeq" id="WP_302039763.1">
    <property type="nucleotide sequence ID" value="NZ_JAUKPO010000015.1"/>
</dbReference>
<keyword evidence="1" id="KW-0732">Signal</keyword>
<evidence type="ECO:0000313" key="3">
    <source>
        <dbReference type="Proteomes" id="UP001168528"/>
    </source>
</evidence>
<reference evidence="2" key="1">
    <citation type="submission" date="2023-07" db="EMBL/GenBank/DDBJ databases">
        <title>The genome sequence of Rhodocytophaga aerolata KACC 12507.</title>
        <authorList>
            <person name="Zhang X."/>
        </authorList>
    </citation>
    <scope>NUCLEOTIDE SEQUENCE</scope>
    <source>
        <strain evidence="2">KACC 12507</strain>
    </source>
</reference>
<feature type="chain" id="PRO_5047217639" evidence="1">
    <location>
        <begin position="21"/>
        <end position="293"/>
    </location>
</feature>
<dbReference type="InterPro" id="IPR021428">
    <property type="entry name" value="DUF3078"/>
</dbReference>
<organism evidence="2 3">
    <name type="scientific">Rhodocytophaga aerolata</name>
    <dbReference type="NCBI Taxonomy" id="455078"/>
    <lineage>
        <taxon>Bacteria</taxon>
        <taxon>Pseudomonadati</taxon>
        <taxon>Bacteroidota</taxon>
        <taxon>Cytophagia</taxon>
        <taxon>Cytophagales</taxon>
        <taxon>Rhodocytophagaceae</taxon>
        <taxon>Rhodocytophaga</taxon>
    </lineage>
</organism>
<keyword evidence="3" id="KW-1185">Reference proteome</keyword>
<protein>
    <submittedName>
        <fullName evidence="2">DUF3078 domain-containing protein</fullName>
    </submittedName>
</protein>
<comment type="caution">
    <text evidence="2">The sequence shown here is derived from an EMBL/GenBank/DDBJ whole genome shotgun (WGS) entry which is preliminary data.</text>
</comment>
<dbReference type="Pfam" id="PF11276">
    <property type="entry name" value="DUF3078"/>
    <property type="match status" value="1"/>
</dbReference>
<dbReference type="EMBL" id="JAUKPO010000015">
    <property type="protein sequence ID" value="MDO1448961.1"/>
    <property type="molecule type" value="Genomic_DNA"/>
</dbReference>
<evidence type="ECO:0000313" key="2">
    <source>
        <dbReference type="EMBL" id="MDO1448961.1"/>
    </source>
</evidence>
<proteinExistence type="predicted"/>
<evidence type="ECO:0000256" key="1">
    <source>
        <dbReference type="SAM" id="SignalP"/>
    </source>
</evidence>
<sequence>MIRSFLLLCLGICWLSTVSAQTDTTYWRKSLSTGANINQSSFSSNWKAGGVNSIALSLFLNAKANYLRDRTSWDNTTELQYGMIKNAGQGMRKSLDRIFLDSKVGYKLSGHWNGFFSGNFITQFAPGYIYDTDAAGSDSLISNLMAPAFLTFAIGFEYKPEPWFSLRLSPFAPRFTFLFDDAVGVNQRYGVPVGESVRTEWLAAMVQADLERDLSENLNLKANYQLYANYQTLALNAIDHRLSTTITAKVGRYISVNLTGILLYDRDQDTKVQLSQGLGLGILYTVQNFTDPK</sequence>
<dbReference type="Proteomes" id="UP001168528">
    <property type="component" value="Unassembled WGS sequence"/>
</dbReference>
<accession>A0ABT8RBA1</accession>
<name>A0ABT8RBA1_9BACT</name>
<feature type="signal peptide" evidence="1">
    <location>
        <begin position="1"/>
        <end position="20"/>
    </location>
</feature>
<gene>
    <name evidence="2" type="ORF">Q0590_21970</name>
</gene>